<keyword evidence="1" id="KW-0472">Membrane</keyword>
<name>A0AAJ3TPM4_9FLAO</name>
<evidence type="ECO:0000313" key="3">
    <source>
        <dbReference type="Proteomes" id="UP000190816"/>
    </source>
</evidence>
<dbReference type="EMBL" id="MAIC01000012">
    <property type="protein sequence ID" value="OPB77782.1"/>
    <property type="molecule type" value="Genomic_DNA"/>
</dbReference>
<keyword evidence="1" id="KW-0812">Transmembrane</keyword>
<protein>
    <submittedName>
        <fullName evidence="2">Uncharacterized protein</fullName>
    </submittedName>
</protein>
<feature type="transmembrane region" description="Helical" evidence="1">
    <location>
        <begin position="78"/>
        <end position="96"/>
    </location>
</feature>
<feature type="transmembrane region" description="Helical" evidence="1">
    <location>
        <begin position="159"/>
        <end position="178"/>
    </location>
</feature>
<reference evidence="2 3" key="1">
    <citation type="submission" date="2016-06" db="EMBL/GenBank/DDBJ databases">
        <authorList>
            <person name="Nicholson A.C."/>
        </authorList>
    </citation>
    <scope>NUCLEOTIDE SEQUENCE [LARGE SCALE GENOMIC DNA]</scope>
    <source>
        <strain evidence="2 3">G4123</strain>
    </source>
</reference>
<evidence type="ECO:0000256" key="1">
    <source>
        <dbReference type="SAM" id="Phobius"/>
    </source>
</evidence>
<organism evidence="2 3">
    <name type="scientific">Elizabethkingia ursingii</name>
    <dbReference type="NCBI Taxonomy" id="1756150"/>
    <lineage>
        <taxon>Bacteria</taxon>
        <taxon>Pseudomonadati</taxon>
        <taxon>Bacteroidota</taxon>
        <taxon>Flavobacteriia</taxon>
        <taxon>Flavobacteriales</taxon>
        <taxon>Weeksellaceae</taxon>
        <taxon>Elizabethkingia</taxon>
    </lineage>
</organism>
<gene>
    <name evidence="2" type="ORF">BAY32_02425</name>
</gene>
<dbReference type="AlphaFoldDB" id="A0AAJ3TPM4"/>
<evidence type="ECO:0000313" key="2">
    <source>
        <dbReference type="EMBL" id="OPB77782.1"/>
    </source>
</evidence>
<comment type="caution">
    <text evidence="2">The sequence shown here is derived from an EMBL/GenBank/DDBJ whole genome shotgun (WGS) entry which is preliminary data.</text>
</comment>
<proteinExistence type="predicted"/>
<keyword evidence="1" id="KW-1133">Transmembrane helix</keyword>
<sequence>MSVNRSVLEKKTDKELEQYIKPDSRFVPEAIEHAFEILKSRGKEFTEEENQRINLLRAEKNKKEEINISPNYIKASNIIYLSAGLGVINLFFMYLSLGIDSINALFMGFSSIAFVAGIGYLARRGANWIKYVLLISFILSFFLGFIRVLIFLINIIPLSGFIVITQASLQIWALILLFKISQTKKLN</sequence>
<feature type="transmembrane region" description="Helical" evidence="1">
    <location>
        <begin position="131"/>
        <end position="153"/>
    </location>
</feature>
<dbReference type="KEGG" id="ego:BBD34_08890"/>
<accession>A0AAJ3TPM4</accession>
<dbReference type="Proteomes" id="UP000190816">
    <property type="component" value="Unassembled WGS sequence"/>
</dbReference>
<dbReference type="RefSeq" id="WP_078403097.1">
    <property type="nucleotide sequence ID" value="NZ_CP016377.1"/>
</dbReference>
<feature type="transmembrane region" description="Helical" evidence="1">
    <location>
        <begin position="102"/>
        <end position="122"/>
    </location>
</feature>